<dbReference type="SUPFAM" id="SSF52540">
    <property type="entry name" value="P-loop containing nucleoside triphosphate hydrolases"/>
    <property type="match status" value="1"/>
</dbReference>
<evidence type="ECO:0000259" key="7">
    <source>
        <dbReference type="PROSITE" id="PS51718"/>
    </source>
</evidence>
<dbReference type="FunFam" id="1.20.120.1240:FF:000007">
    <property type="entry name" value="Interferon-induced GTP-binding protein Mx1"/>
    <property type="match status" value="1"/>
</dbReference>
<evidence type="ECO:0000256" key="1">
    <source>
        <dbReference type="ARBA" id="ARBA00004496"/>
    </source>
</evidence>
<dbReference type="Proteomes" id="UP000519225">
    <property type="component" value="Unassembled WGS sequence"/>
</dbReference>
<keyword evidence="2" id="KW-0963">Cytoplasm</keyword>
<dbReference type="SMART" id="SM00053">
    <property type="entry name" value="DYNc"/>
    <property type="match status" value="1"/>
</dbReference>
<evidence type="ECO:0000259" key="6">
    <source>
        <dbReference type="PROSITE" id="PS51388"/>
    </source>
</evidence>
<dbReference type="SMART" id="SM00302">
    <property type="entry name" value="GED"/>
    <property type="match status" value="1"/>
</dbReference>
<dbReference type="CDD" id="cd08771">
    <property type="entry name" value="DLP_1"/>
    <property type="match status" value="1"/>
</dbReference>
<dbReference type="PROSITE" id="PS00410">
    <property type="entry name" value="G_DYNAMIN_1"/>
    <property type="match status" value="1"/>
</dbReference>
<dbReference type="InterPro" id="IPR001401">
    <property type="entry name" value="Dynamin_GTPase"/>
</dbReference>
<dbReference type="InterPro" id="IPR030381">
    <property type="entry name" value="G_DYNAMIN_dom"/>
</dbReference>
<dbReference type="InterPro" id="IPR019762">
    <property type="entry name" value="Dynamin_GTPase_CS"/>
</dbReference>
<dbReference type="Gene3D" id="1.20.120.1240">
    <property type="entry name" value="Dynamin, middle domain"/>
    <property type="match status" value="1"/>
</dbReference>
<gene>
    <name evidence="8" type="primary">Mx</name>
    <name evidence="8" type="ORF">PLUSOC_R09266</name>
</gene>
<keyword evidence="4 5" id="KW-0342">GTP-binding</keyword>
<feature type="non-terminal residue" evidence="8">
    <location>
        <position position="1"/>
    </location>
</feature>
<comment type="caution">
    <text evidence="8">The sequence shown here is derived from an EMBL/GenBank/DDBJ whole genome shotgun (WGS) entry which is preliminary data.</text>
</comment>
<dbReference type="InterPro" id="IPR000375">
    <property type="entry name" value="Dynamin_stalk"/>
</dbReference>
<dbReference type="FunFam" id="3.40.50.300:FF:000621">
    <property type="entry name" value="Interferon-induced GTP-binding protein Mx1"/>
    <property type="match status" value="1"/>
</dbReference>
<dbReference type="Pfam" id="PF01031">
    <property type="entry name" value="Dynamin_M"/>
    <property type="match status" value="1"/>
</dbReference>
<dbReference type="GO" id="GO:0003924">
    <property type="term" value="F:GTPase activity"/>
    <property type="evidence" value="ECO:0007669"/>
    <property type="project" value="InterPro"/>
</dbReference>
<dbReference type="InterPro" id="IPR045063">
    <property type="entry name" value="Dynamin_N"/>
</dbReference>
<dbReference type="EMBL" id="VZTS01008018">
    <property type="protein sequence ID" value="NXT49024.1"/>
    <property type="molecule type" value="Genomic_DNA"/>
</dbReference>
<dbReference type="GO" id="GO:0016185">
    <property type="term" value="P:synaptic vesicle budding from presynaptic endocytic zone membrane"/>
    <property type="evidence" value="ECO:0007669"/>
    <property type="project" value="TreeGrafter"/>
</dbReference>
<organism evidence="8 9">
    <name type="scientific">Pluvianellus socialis</name>
    <name type="common">Magellanic plover</name>
    <dbReference type="NCBI Taxonomy" id="227228"/>
    <lineage>
        <taxon>Eukaryota</taxon>
        <taxon>Metazoa</taxon>
        <taxon>Chordata</taxon>
        <taxon>Craniata</taxon>
        <taxon>Vertebrata</taxon>
        <taxon>Euteleostomi</taxon>
        <taxon>Archelosauria</taxon>
        <taxon>Archosauria</taxon>
        <taxon>Dinosauria</taxon>
        <taxon>Saurischia</taxon>
        <taxon>Theropoda</taxon>
        <taxon>Coelurosauria</taxon>
        <taxon>Aves</taxon>
        <taxon>Neognathae</taxon>
        <taxon>Neoaves</taxon>
        <taxon>Charadriiformes</taxon>
        <taxon>Charadriidae</taxon>
        <taxon>Pluvianellus</taxon>
    </lineage>
</organism>
<dbReference type="GO" id="GO:0098793">
    <property type="term" value="C:presynapse"/>
    <property type="evidence" value="ECO:0007669"/>
    <property type="project" value="GOC"/>
</dbReference>
<dbReference type="PRINTS" id="PR00195">
    <property type="entry name" value="DYNAMIN"/>
</dbReference>
<keyword evidence="3 5" id="KW-0547">Nucleotide-binding</keyword>
<dbReference type="GO" id="GO:0031623">
    <property type="term" value="P:receptor internalization"/>
    <property type="evidence" value="ECO:0007669"/>
    <property type="project" value="TreeGrafter"/>
</dbReference>
<name>A0A7L3CZ56_PLUSO</name>
<dbReference type="Pfam" id="PF02212">
    <property type="entry name" value="GED"/>
    <property type="match status" value="1"/>
</dbReference>
<dbReference type="GO" id="GO:0005525">
    <property type="term" value="F:GTP binding"/>
    <property type="evidence" value="ECO:0007669"/>
    <property type="project" value="UniProtKB-KW"/>
</dbReference>
<evidence type="ECO:0000256" key="5">
    <source>
        <dbReference type="RuleBase" id="RU003932"/>
    </source>
</evidence>
<dbReference type="PROSITE" id="PS51388">
    <property type="entry name" value="GED"/>
    <property type="match status" value="1"/>
</dbReference>
<dbReference type="GO" id="GO:0008017">
    <property type="term" value="F:microtubule binding"/>
    <property type="evidence" value="ECO:0007669"/>
    <property type="project" value="TreeGrafter"/>
</dbReference>
<evidence type="ECO:0000313" key="9">
    <source>
        <dbReference type="Proteomes" id="UP000519225"/>
    </source>
</evidence>
<keyword evidence="9" id="KW-1185">Reference proteome</keyword>
<evidence type="ECO:0000313" key="8">
    <source>
        <dbReference type="EMBL" id="NXT49024.1"/>
    </source>
</evidence>
<dbReference type="GO" id="GO:0005737">
    <property type="term" value="C:cytoplasm"/>
    <property type="evidence" value="ECO:0007669"/>
    <property type="project" value="UniProtKB-SubCell"/>
</dbReference>
<accession>A0A7L3CZ56</accession>
<dbReference type="AlphaFoldDB" id="A0A7L3CZ56"/>
<evidence type="ECO:0000256" key="2">
    <source>
        <dbReference type="ARBA" id="ARBA00022490"/>
    </source>
</evidence>
<feature type="domain" description="Dynamin-type G" evidence="7">
    <location>
        <begin position="33"/>
        <end position="306"/>
    </location>
</feature>
<protein>
    <submittedName>
        <fullName evidence="8">MX protein</fullName>
    </submittedName>
</protein>
<evidence type="ECO:0000256" key="3">
    <source>
        <dbReference type="ARBA" id="ARBA00022741"/>
    </source>
</evidence>
<reference evidence="8 9" key="1">
    <citation type="submission" date="2019-09" db="EMBL/GenBank/DDBJ databases">
        <title>Bird 10,000 Genomes (B10K) Project - Family phase.</title>
        <authorList>
            <person name="Zhang G."/>
        </authorList>
    </citation>
    <scope>NUCLEOTIDE SEQUENCE [LARGE SCALE GENOMIC DNA]</scope>
    <source>
        <strain evidence="8">B10K-DU-012-14</strain>
        <tissue evidence="8">Blood</tissue>
    </source>
</reference>
<dbReference type="PANTHER" id="PTHR11566">
    <property type="entry name" value="DYNAMIN"/>
    <property type="match status" value="1"/>
</dbReference>
<dbReference type="PROSITE" id="PS51718">
    <property type="entry name" value="G_DYNAMIN_2"/>
    <property type="match status" value="1"/>
</dbReference>
<comment type="similarity">
    <text evidence="5">Belongs to the TRAFAC class dynamin-like GTPase superfamily. Dynamin/Fzo/YdjA family.</text>
</comment>
<evidence type="ECO:0000256" key="4">
    <source>
        <dbReference type="ARBA" id="ARBA00023134"/>
    </source>
</evidence>
<dbReference type="InterPro" id="IPR003130">
    <property type="entry name" value="GED"/>
</dbReference>
<dbReference type="GO" id="GO:0005634">
    <property type="term" value="C:nucleus"/>
    <property type="evidence" value="ECO:0007669"/>
    <property type="project" value="TreeGrafter"/>
</dbReference>
<dbReference type="InterPro" id="IPR022812">
    <property type="entry name" value="Dynamin"/>
</dbReference>
<proteinExistence type="inferred from homology"/>
<feature type="non-terminal residue" evidence="8">
    <location>
        <position position="618"/>
    </location>
</feature>
<sequence length="618" mass="70364">QGEEHTLYNQYEEKIRPCIDLIDSLRALGIEKDLALPSIAVIGDQSSGKSSVLEALSGIALPRGNGVVTRCPLELKLKRIPATQAWKGKMCYRNSSVELQDASEVEKAIREAQNVVAGTRGAISGELISLEIWSPEVPDLTLIDLPGIARVAVGDQPKDIGEQIKMLLKKIIGCKETLNLVVVPCNVDIATTEALKMAQEVDPSGERTLGILTKPDLVDRGTEESIVNIIRNLVVPLKKGYMIVKCRGQQDIHDKLALTAAIQQERRFFENHKYFSLLLDEGKATIPCLAEKLTNELVRHIIKTLPTLENQVREVLQKTLQDLQKYRRGTPRTESERLIFLTDLIKLFNQDISQMMRGEEQLYGNEVRLFTKIRREFRTWEVTLLESAAKVKNNVPSKVWKYEDQYRGREFPGFNNYRTFEDIIKEQIIELEEPAVEIMSNVIGLVEEKFMEVTKRHFANFHNLNRAAKTRIEHIREKQAEEAERHIRTQFKMERIVYCQDDAYINDLQSVKQEGATKAGNEKGLLVGSVSNQETSFVQEMGASKRLCNQIPLIILSSALHDFGDQLQTTMLHLLQEKDKLSHLLQEDSEAAKQRTYLSQRVNRLTKACQYLRDFTLV</sequence>
<dbReference type="PANTHER" id="PTHR11566:SF231">
    <property type="entry name" value="INTERFERON-INDUCED GTP-BINDING PROTEIN MX"/>
    <property type="match status" value="1"/>
</dbReference>
<dbReference type="InterPro" id="IPR020850">
    <property type="entry name" value="GED_dom"/>
</dbReference>
<dbReference type="Gene3D" id="3.40.50.300">
    <property type="entry name" value="P-loop containing nucleotide triphosphate hydrolases"/>
    <property type="match status" value="1"/>
</dbReference>
<dbReference type="InterPro" id="IPR027417">
    <property type="entry name" value="P-loop_NTPase"/>
</dbReference>
<dbReference type="GO" id="GO:0005874">
    <property type="term" value="C:microtubule"/>
    <property type="evidence" value="ECO:0007669"/>
    <property type="project" value="TreeGrafter"/>
</dbReference>
<feature type="domain" description="GED" evidence="6">
    <location>
        <begin position="527"/>
        <end position="618"/>
    </location>
</feature>
<dbReference type="Pfam" id="PF00350">
    <property type="entry name" value="Dynamin_N"/>
    <property type="match status" value="1"/>
</dbReference>
<dbReference type="GO" id="GO:0005886">
    <property type="term" value="C:plasma membrane"/>
    <property type="evidence" value="ECO:0007669"/>
    <property type="project" value="TreeGrafter"/>
</dbReference>
<dbReference type="GO" id="GO:0051607">
    <property type="term" value="P:defense response to virus"/>
    <property type="evidence" value="ECO:0007669"/>
    <property type="project" value="TreeGrafter"/>
</dbReference>
<comment type="subcellular location">
    <subcellularLocation>
        <location evidence="1">Cytoplasm</location>
    </subcellularLocation>
</comment>